<keyword evidence="8" id="KW-1133">Transmembrane helix</keyword>
<sequence length="342" mass="37359">MKQKKYLLVLTTLLTSQAFAIESGQNVLNAQHQTIIQTTKNKCTGNLIAGKWVLTAQHCSANNPTIINTFNNQRILVKEQINHNNSPYYYGDTIDIALWKLDKDAQFNKITPLSITPISAKQNIDLYGFANNSDQISKVPLIITSQPNDNDSIVKSVVLKGNGTLVAGDSGAPYINANNQIVAVHQGIEGDFYRGTRISSAQDFILDTIDGWNYPTLLANVKGQQVITIQSLHKDDVIDQAYTSGNVTINSDQSTCLKGNISPFKTCTYVIDTDGNEGSLILSPTEVISINPGIKDDSTGKDNNDKPDQIITDNNGGGGGTFNLSALFSLLFIVFLRRKTRC</sequence>
<feature type="domain" description="Peptidase S1" evidence="9">
    <location>
        <begin position="21"/>
        <end position="210"/>
    </location>
</feature>
<reference evidence="10 11" key="1">
    <citation type="submission" date="2018-03" db="EMBL/GenBank/DDBJ databases">
        <title>Whole genome sequencing of Histamine producing bacteria.</title>
        <authorList>
            <person name="Butler K."/>
        </authorList>
    </citation>
    <scope>NUCLEOTIDE SEQUENCE [LARGE SCALE GENOMIC DNA]</scope>
    <source>
        <strain evidence="10 11">Res.4.1</strain>
    </source>
</reference>
<accession>A0A2T3L0E3</accession>
<keyword evidence="3 6" id="KW-0732">Signal</keyword>
<evidence type="ECO:0000313" key="11">
    <source>
        <dbReference type="Proteomes" id="UP000240530"/>
    </source>
</evidence>
<dbReference type="InterPro" id="IPR001254">
    <property type="entry name" value="Trypsin_dom"/>
</dbReference>
<proteinExistence type="inferred from homology"/>
<dbReference type="PRINTS" id="PR00839">
    <property type="entry name" value="V8PROTEASE"/>
</dbReference>
<dbReference type="Pfam" id="PF00089">
    <property type="entry name" value="Trypsin"/>
    <property type="match status" value="1"/>
</dbReference>
<evidence type="ECO:0000256" key="1">
    <source>
        <dbReference type="ARBA" id="ARBA00008764"/>
    </source>
</evidence>
<evidence type="ECO:0000256" key="3">
    <source>
        <dbReference type="ARBA" id="ARBA00022729"/>
    </source>
</evidence>
<dbReference type="Proteomes" id="UP000240530">
    <property type="component" value="Unassembled WGS sequence"/>
</dbReference>
<feature type="chain" id="PRO_5015367423" description="Serine protease" evidence="6">
    <location>
        <begin position="21"/>
        <end position="342"/>
    </location>
</feature>
<feature type="signal peptide" evidence="6">
    <location>
        <begin position="1"/>
        <end position="20"/>
    </location>
</feature>
<dbReference type="AlphaFoldDB" id="A0A2T3L0E3"/>
<keyword evidence="8" id="KW-0472">Membrane</keyword>
<dbReference type="PROSITE" id="PS50240">
    <property type="entry name" value="TRYPSIN_DOM"/>
    <property type="match status" value="1"/>
</dbReference>
<feature type="compositionally biased region" description="Basic and acidic residues" evidence="7">
    <location>
        <begin position="294"/>
        <end position="308"/>
    </location>
</feature>
<evidence type="ECO:0000256" key="5">
    <source>
        <dbReference type="ARBA" id="ARBA00022825"/>
    </source>
</evidence>
<evidence type="ECO:0000256" key="4">
    <source>
        <dbReference type="ARBA" id="ARBA00022801"/>
    </source>
</evidence>
<dbReference type="GO" id="GO:0006508">
    <property type="term" value="P:proteolysis"/>
    <property type="evidence" value="ECO:0007669"/>
    <property type="project" value="UniProtKB-KW"/>
</dbReference>
<name>A0A2T3L0E3_PHOLD</name>
<evidence type="ECO:0000259" key="9">
    <source>
        <dbReference type="PROSITE" id="PS50240"/>
    </source>
</evidence>
<comment type="similarity">
    <text evidence="1 6">Belongs to the peptidase S1B family.</text>
</comment>
<evidence type="ECO:0000256" key="7">
    <source>
        <dbReference type="SAM" id="MobiDB-lite"/>
    </source>
</evidence>
<keyword evidence="2 6" id="KW-0645">Protease</keyword>
<protein>
    <recommendedName>
        <fullName evidence="6">Serine protease</fullName>
        <ecNumber evidence="6">3.4.21.-</ecNumber>
    </recommendedName>
</protein>
<organism evidence="10 11">
    <name type="scientific">Photobacterium leiognathi subsp. mandapamensis</name>
    <name type="common">Photobacterium mandapamensis</name>
    <dbReference type="NCBI Taxonomy" id="48408"/>
    <lineage>
        <taxon>Bacteria</taxon>
        <taxon>Pseudomonadati</taxon>
        <taxon>Pseudomonadota</taxon>
        <taxon>Gammaproteobacteria</taxon>
        <taxon>Vibrionales</taxon>
        <taxon>Vibrionaceae</taxon>
        <taxon>Photobacterium</taxon>
    </lineage>
</organism>
<feature type="transmembrane region" description="Helical" evidence="8">
    <location>
        <begin position="316"/>
        <end position="336"/>
    </location>
</feature>
<dbReference type="EMBL" id="PYNS01000001">
    <property type="protein sequence ID" value="PSV13829.1"/>
    <property type="molecule type" value="Genomic_DNA"/>
</dbReference>
<evidence type="ECO:0000256" key="6">
    <source>
        <dbReference type="RuleBase" id="RU004296"/>
    </source>
</evidence>
<keyword evidence="8" id="KW-0812">Transmembrane</keyword>
<dbReference type="RefSeq" id="WP_107184199.1">
    <property type="nucleotide sequence ID" value="NZ_CP131575.1"/>
</dbReference>
<feature type="region of interest" description="Disordered" evidence="7">
    <location>
        <begin position="292"/>
        <end position="314"/>
    </location>
</feature>
<dbReference type="InterPro" id="IPR009003">
    <property type="entry name" value="Peptidase_S1_PA"/>
</dbReference>
<gene>
    <name evidence="10" type="ORF">C0W93_02445</name>
</gene>
<evidence type="ECO:0000256" key="8">
    <source>
        <dbReference type="SAM" id="Phobius"/>
    </source>
</evidence>
<dbReference type="InterPro" id="IPR043504">
    <property type="entry name" value="Peptidase_S1_PA_chymotrypsin"/>
</dbReference>
<keyword evidence="4 6" id="KW-0378">Hydrolase</keyword>
<dbReference type="SUPFAM" id="SSF50494">
    <property type="entry name" value="Trypsin-like serine proteases"/>
    <property type="match status" value="1"/>
</dbReference>
<dbReference type="SMART" id="SM00020">
    <property type="entry name" value="Tryp_SPc"/>
    <property type="match status" value="1"/>
</dbReference>
<evidence type="ECO:0000313" key="10">
    <source>
        <dbReference type="EMBL" id="PSV13829.1"/>
    </source>
</evidence>
<comment type="caution">
    <text evidence="10">The sequence shown here is derived from an EMBL/GenBank/DDBJ whole genome shotgun (WGS) entry which is preliminary data.</text>
</comment>
<dbReference type="Gene3D" id="2.40.10.10">
    <property type="entry name" value="Trypsin-like serine proteases"/>
    <property type="match status" value="1"/>
</dbReference>
<dbReference type="GO" id="GO:0004252">
    <property type="term" value="F:serine-type endopeptidase activity"/>
    <property type="evidence" value="ECO:0007669"/>
    <property type="project" value="InterPro"/>
</dbReference>
<keyword evidence="5 6" id="KW-0720">Serine protease</keyword>
<dbReference type="InterPro" id="IPR008256">
    <property type="entry name" value="Peptidase_S1B"/>
</dbReference>
<evidence type="ECO:0000256" key="2">
    <source>
        <dbReference type="ARBA" id="ARBA00022670"/>
    </source>
</evidence>
<dbReference type="EC" id="3.4.21.-" evidence="6"/>